<reference evidence="2" key="1">
    <citation type="submission" date="2024-07" db="EMBL/GenBank/DDBJ databases">
        <title>Identification and characteristics of an arsenic-resistant bacterial isolate, which belongs to a novel species.</title>
        <authorList>
            <person name="Juszczyk A."/>
            <person name="Kowalczyk A."/>
            <person name="Was K."/>
            <person name="Kosowicz W."/>
            <person name="Budzyn A."/>
            <person name="Latowski D."/>
        </authorList>
    </citation>
    <scope>NUCLEOTIDE SEQUENCE</scope>
    <source>
        <strain evidence="2">As8PL</strain>
    </source>
</reference>
<feature type="transmembrane region" description="Helical" evidence="1">
    <location>
        <begin position="71"/>
        <end position="91"/>
    </location>
</feature>
<organism evidence="2">
    <name type="scientific">Alkalihalophilus sp. As8PL</name>
    <dbReference type="NCBI Taxonomy" id="3237103"/>
    <lineage>
        <taxon>Bacteria</taxon>
        <taxon>Bacillati</taxon>
        <taxon>Bacillota</taxon>
        <taxon>Bacilli</taxon>
        <taxon>Bacillales</taxon>
        <taxon>Bacillaceae</taxon>
        <taxon>Alkalihalophilus</taxon>
    </lineage>
</organism>
<sequence>MKHLHIWKNDKFTEPYIQLINKHFDQSEHSFLIIHKGSGVPITSSENVRGILKNINGIIRIIIEMYRSNKIYLHSLFDLKVVIILFFQPWLLKKSNWII</sequence>
<keyword evidence="1" id="KW-0812">Transmembrane</keyword>
<keyword evidence="1" id="KW-1133">Transmembrane helix</keyword>
<dbReference type="EMBL" id="CP162551">
    <property type="protein sequence ID" value="XDI35614.1"/>
    <property type="molecule type" value="Genomic_DNA"/>
</dbReference>
<keyword evidence="1" id="KW-0472">Membrane</keyword>
<dbReference type="RefSeq" id="WP_368503157.1">
    <property type="nucleotide sequence ID" value="NZ_CP162551.1"/>
</dbReference>
<protein>
    <submittedName>
        <fullName evidence="2">Uncharacterized protein</fullName>
    </submittedName>
</protein>
<evidence type="ECO:0000256" key="1">
    <source>
        <dbReference type="SAM" id="Phobius"/>
    </source>
</evidence>
<dbReference type="AlphaFoldDB" id="A0AB39BPF2"/>
<proteinExistence type="predicted"/>
<gene>
    <name evidence="2" type="ORF">AB3N04_12920</name>
</gene>
<accession>A0AB39BPF2</accession>
<name>A0AB39BPF2_9BACI</name>
<evidence type="ECO:0000313" key="2">
    <source>
        <dbReference type="EMBL" id="XDI35614.1"/>
    </source>
</evidence>